<keyword evidence="2" id="KW-1185">Reference proteome</keyword>
<sequence length="271" mass="31193">MMCRYGLVAVVMDVCKRIFLYAHDHARRPRIEQDHRSQTCKAWISYLNNSLQMQRVDHKVGLGSKAECYTFQTQICVHKSSYATRLTVSTPLLPRVRTLFAACQRLIPVLFNDLHHFGLALELERATSIRQTTRRTMLPNERSTTYIYLEALQRSCFFFTDKMPNKLRQMKGQIQMGISRVKHHAARHSHYWSYDHYSRATVSLIIGASSNVALKVTVSVLTMILFGQVGNKHINQITVLSFVLLSSQDPWLNSTHESRIKGAWISVLIDP</sequence>
<protein>
    <submittedName>
        <fullName evidence="1">Uncharacterized protein</fullName>
    </submittedName>
</protein>
<evidence type="ECO:0000313" key="1">
    <source>
        <dbReference type="EMBL" id="KAJ4496463.1"/>
    </source>
</evidence>
<reference evidence="1" key="1">
    <citation type="submission" date="2022-08" db="EMBL/GenBank/DDBJ databases">
        <title>A Global Phylogenomic Analysis of the Shiitake Genus Lentinula.</title>
        <authorList>
            <consortium name="DOE Joint Genome Institute"/>
            <person name="Sierra-Patev S."/>
            <person name="Min B."/>
            <person name="Naranjo-Ortiz M."/>
            <person name="Looney B."/>
            <person name="Konkel Z."/>
            <person name="Slot J.C."/>
            <person name="Sakamoto Y."/>
            <person name="Steenwyk J.L."/>
            <person name="Rokas A."/>
            <person name="Carro J."/>
            <person name="Camarero S."/>
            <person name="Ferreira P."/>
            <person name="Molpeceres G."/>
            <person name="Ruiz-Duenas F.J."/>
            <person name="Serrano A."/>
            <person name="Henrissat B."/>
            <person name="Drula E."/>
            <person name="Hughes K.W."/>
            <person name="Mata J.L."/>
            <person name="Ishikawa N.K."/>
            <person name="Vargas-Isla R."/>
            <person name="Ushijima S."/>
            <person name="Smith C.A."/>
            <person name="Ahrendt S."/>
            <person name="Andreopoulos W."/>
            <person name="He G."/>
            <person name="Labutti K."/>
            <person name="Lipzen A."/>
            <person name="Ng V."/>
            <person name="Riley R."/>
            <person name="Sandor L."/>
            <person name="Barry K."/>
            <person name="Martinez A.T."/>
            <person name="Xiao Y."/>
            <person name="Gibbons J.G."/>
            <person name="Terashima K."/>
            <person name="Grigoriev I.V."/>
            <person name="Hibbett D.S."/>
        </authorList>
    </citation>
    <scope>NUCLEOTIDE SEQUENCE</scope>
    <source>
        <strain evidence="1">RHP3577 ss4</strain>
    </source>
</reference>
<proteinExistence type="predicted"/>
<dbReference type="EMBL" id="JANVFT010000028">
    <property type="protein sequence ID" value="KAJ4496463.1"/>
    <property type="molecule type" value="Genomic_DNA"/>
</dbReference>
<organism evidence="1 2">
    <name type="scientific">Lentinula lateritia</name>
    <dbReference type="NCBI Taxonomy" id="40482"/>
    <lineage>
        <taxon>Eukaryota</taxon>
        <taxon>Fungi</taxon>
        <taxon>Dikarya</taxon>
        <taxon>Basidiomycota</taxon>
        <taxon>Agaricomycotina</taxon>
        <taxon>Agaricomycetes</taxon>
        <taxon>Agaricomycetidae</taxon>
        <taxon>Agaricales</taxon>
        <taxon>Marasmiineae</taxon>
        <taxon>Omphalotaceae</taxon>
        <taxon>Lentinula</taxon>
    </lineage>
</organism>
<comment type="caution">
    <text evidence="1">The sequence shown here is derived from an EMBL/GenBank/DDBJ whole genome shotgun (WGS) entry which is preliminary data.</text>
</comment>
<name>A0ABQ8VJ88_9AGAR</name>
<dbReference type="Proteomes" id="UP001150217">
    <property type="component" value="Unassembled WGS sequence"/>
</dbReference>
<gene>
    <name evidence="1" type="ORF">C8R41DRAFT_267927</name>
</gene>
<accession>A0ABQ8VJ88</accession>
<evidence type="ECO:0000313" key="2">
    <source>
        <dbReference type="Proteomes" id="UP001150217"/>
    </source>
</evidence>